<gene>
    <name evidence="3" type="ORF">HannXRQ_Chr04g0104581</name>
    <name evidence="2" type="ORF">HanXRQr2_Chr04g0154811</name>
</gene>
<proteinExistence type="predicted"/>
<dbReference type="AlphaFoldDB" id="A0A251UWV1"/>
<organism evidence="3 4">
    <name type="scientific">Helianthus annuus</name>
    <name type="common">Common sunflower</name>
    <dbReference type="NCBI Taxonomy" id="4232"/>
    <lineage>
        <taxon>Eukaryota</taxon>
        <taxon>Viridiplantae</taxon>
        <taxon>Streptophyta</taxon>
        <taxon>Embryophyta</taxon>
        <taxon>Tracheophyta</taxon>
        <taxon>Spermatophyta</taxon>
        <taxon>Magnoliopsida</taxon>
        <taxon>eudicotyledons</taxon>
        <taxon>Gunneridae</taxon>
        <taxon>Pentapetalae</taxon>
        <taxon>asterids</taxon>
        <taxon>campanulids</taxon>
        <taxon>Asterales</taxon>
        <taxon>Asteraceae</taxon>
        <taxon>Asteroideae</taxon>
        <taxon>Heliantheae alliance</taxon>
        <taxon>Heliantheae</taxon>
        <taxon>Helianthus</taxon>
    </lineage>
</organism>
<reference evidence="3" key="2">
    <citation type="submission" date="2017-02" db="EMBL/GenBank/DDBJ databases">
        <title>Sunflower complete genome.</title>
        <authorList>
            <person name="Langlade N."/>
            <person name="Munos S."/>
        </authorList>
    </citation>
    <scope>NUCLEOTIDE SEQUENCE [LARGE SCALE GENOMIC DNA]</scope>
    <source>
        <tissue evidence="3">Leaves</tissue>
    </source>
</reference>
<feature type="region of interest" description="Disordered" evidence="1">
    <location>
        <begin position="14"/>
        <end position="50"/>
    </location>
</feature>
<dbReference type="Gramene" id="mRNA:HanXRQr2_Chr04g0154811">
    <property type="protein sequence ID" value="CDS:HanXRQr2_Chr04g0154811.1"/>
    <property type="gene ID" value="HanXRQr2_Chr04g0154811"/>
</dbReference>
<dbReference type="Proteomes" id="UP000215914">
    <property type="component" value="Chromosome 4"/>
</dbReference>
<dbReference type="InParanoid" id="A0A251UWV1"/>
<reference evidence="2 4" key="1">
    <citation type="journal article" date="2017" name="Nature">
        <title>The sunflower genome provides insights into oil metabolism, flowering and Asterid evolution.</title>
        <authorList>
            <person name="Badouin H."/>
            <person name="Gouzy J."/>
            <person name="Grassa C.J."/>
            <person name="Murat F."/>
            <person name="Staton S.E."/>
            <person name="Cottret L."/>
            <person name="Lelandais-Briere C."/>
            <person name="Owens G.L."/>
            <person name="Carrere S."/>
            <person name="Mayjonade B."/>
            <person name="Legrand L."/>
            <person name="Gill N."/>
            <person name="Kane N.C."/>
            <person name="Bowers J.E."/>
            <person name="Hubner S."/>
            <person name="Bellec A."/>
            <person name="Berard A."/>
            <person name="Berges H."/>
            <person name="Blanchet N."/>
            <person name="Boniface M.C."/>
            <person name="Brunel D."/>
            <person name="Catrice O."/>
            <person name="Chaidir N."/>
            <person name="Claudel C."/>
            <person name="Donnadieu C."/>
            <person name="Faraut T."/>
            <person name="Fievet G."/>
            <person name="Helmstetter N."/>
            <person name="King M."/>
            <person name="Knapp S.J."/>
            <person name="Lai Z."/>
            <person name="Le Paslier M.C."/>
            <person name="Lippi Y."/>
            <person name="Lorenzon L."/>
            <person name="Mandel J.R."/>
            <person name="Marage G."/>
            <person name="Marchand G."/>
            <person name="Marquand E."/>
            <person name="Bret-Mestries E."/>
            <person name="Morien E."/>
            <person name="Nambeesan S."/>
            <person name="Nguyen T."/>
            <person name="Pegot-Espagnet P."/>
            <person name="Pouilly N."/>
            <person name="Raftis F."/>
            <person name="Sallet E."/>
            <person name="Schiex T."/>
            <person name="Thomas J."/>
            <person name="Vandecasteele C."/>
            <person name="Vares D."/>
            <person name="Vear F."/>
            <person name="Vautrin S."/>
            <person name="Crespi M."/>
            <person name="Mangin B."/>
            <person name="Burke J.M."/>
            <person name="Salse J."/>
            <person name="Munos S."/>
            <person name="Vincourt P."/>
            <person name="Rieseberg L.H."/>
            <person name="Langlade N.B."/>
        </authorList>
    </citation>
    <scope>NUCLEOTIDE SEQUENCE [LARGE SCALE GENOMIC DNA]</scope>
    <source>
        <strain evidence="4">cv. SF193</strain>
        <tissue evidence="2">Leaves</tissue>
    </source>
</reference>
<feature type="compositionally biased region" description="Polar residues" evidence="1">
    <location>
        <begin position="14"/>
        <end position="25"/>
    </location>
</feature>
<feature type="compositionally biased region" description="Basic residues" evidence="1">
    <location>
        <begin position="40"/>
        <end position="50"/>
    </location>
</feature>
<evidence type="ECO:0000313" key="2">
    <source>
        <dbReference type="EMBL" id="KAF5809236.1"/>
    </source>
</evidence>
<protein>
    <submittedName>
        <fullName evidence="3">Uncharacterized protein</fullName>
    </submittedName>
</protein>
<evidence type="ECO:0000256" key="1">
    <source>
        <dbReference type="SAM" id="MobiDB-lite"/>
    </source>
</evidence>
<keyword evidence="4" id="KW-1185">Reference proteome</keyword>
<dbReference type="EMBL" id="MNCJ02000319">
    <property type="protein sequence ID" value="KAF5809236.1"/>
    <property type="molecule type" value="Genomic_DNA"/>
</dbReference>
<evidence type="ECO:0000313" key="4">
    <source>
        <dbReference type="Proteomes" id="UP000215914"/>
    </source>
</evidence>
<feature type="compositionally biased region" description="Basic and acidic residues" evidence="1">
    <location>
        <begin position="27"/>
        <end position="39"/>
    </location>
</feature>
<name>A0A251UWV1_HELAN</name>
<evidence type="ECO:0000313" key="3">
    <source>
        <dbReference type="EMBL" id="OTG27855.1"/>
    </source>
</evidence>
<dbReference type="EMBL" id="CM007893">
    <property type="protein sequence ID" value="OTG27855.1"/>
    <property type="molecule type" value="Genomic_DNA"/>
</dbReference>
<reference evidence="2" key="3">
    <citation type="submission" date="2020-06" db="EMBL/GenBank/DDBJ databases">
        <title>Helianthus annuus Genome sequencing and assembly Release 2.</title>
        <authorList>
            <person name="Gouzy J."/>
            <person name="Langlade N."/>
            <person name="Munos S."/>
        </authorList>
    </citation>
    <scope>NUCLEOTIDE SEQUENCE</scope>
    <source>
        <tissue evidence="2">Leaves</tissue>
    </source>
</reference>
<accession>A0A251UWV1</accession>
<sequence>MVVGLCRVTATAVNSDDGNGMTVLSNDDDHSKRDKERIRRERLRRRGFSR</sequence>